<reference evidence="1" key="2">
    <citation type="journal article" date="2015" name="Fish Shellfish Immunol.">
        <title>Early steps in the European eel (Anguilla anguilla)-Vibrio vulnificus interaction in the gills: Role of the RtxA13 toxin.</title>
        <authorList>
            <person name="Callol A."/>
            <person name="Pajuelo D."/>
            <person name="Ebbesson L."/>
            <person name="Teles M."/>
            <person name="MacKenzie S."/>
            <person name="Amaro C."/>
        </authorList>
    </citation>
    <scope>NUCLEOTIDE SEQUENCE</scope>
</reference>
<organism evidence="1">
    <name type="scientific">Anguilla anguilla</name>
    <name type="common">European freshwater eel</name>
    <name type="synonym">Muraena anguilla</name>
    <dbReference type="NCBI Taxonomy" id="7936"/>
    <lineage>
        <taxon>Eukaryota</taxon>
        <taxon>Metazoa</taxon>
        <taxon>Chordata</taxon>
        <taxon>Craniata</taxon>
        <taxon>Vertebrata</taxon>
        <taxon>Euteleostomi</taxon>
        <taxon>Actinopterygii</taxon>
        <taxon>Neopterygii</taxon>
        <taxon>Teleostei</taxon>
        <taxon>Anguilliformes</taxon>
        <taxon>Anguillidae</taxon>
        <taxon>Anguilla</taxon>
    </lineage>
</organism>
<reference evidence="1" key="1">
    <citation type="submission" date="2014-11" db="EMBL/GenBank/DDBJ databases">
        <authorList>
            <person name="Amaro Gonzalez C."/>
        </authorList>
    </citation>
    <scope>NUCLEOTIDE SEQUENCE</scope>
</reference>
<dbReference type="AlphaFoldDB" id="A0A0E9PTX8"/>
<accession>A0A0E9PTX8</accession>
<protein>
    <submittedName>
        <fullName evidence="1">Uncharacterized protein</fullName>
    </submittedName>
</protein>
<dbReference type="EMBL" id="GBXM01101027">
    <property type="protein sequence ID" value="JAH07550.1"/>
    <property type="molecule type" value="Transcribed_RNA"/>
</dbReference>
<sequence>MPICLMPKMSKNSEILNVIFPFRQMGNHVYSTHMVNKMNKNVFECIVPFFHSLIDYLALMVN</sequence>
<name>A0A0E9PTX8_ANGAN</name>
<evidence type="ECO:0000313" key="1">
    <source>
        <dbReference type="EMBL" id="JAH07550.1"/>
    </source>
</evidence>
<proteinExistence type="predicted"/>